<sequence length="121" mass="13079">MVKVARGAALVRAYRQMGRTGSAGLLTRLRAVPRLVKGVTRGTYPGMAKSKLALMGLGVLYMVSPIDILPDLMPLIGVADDFGVFLWLVGSLLGESGRFVEWERMPQHGVPVDRITTPQGT</sequence>
<keyword evidence="3" id="KW-1133">Transmembrane helix</keyword>
<reference evidence="6 7" key="1">
    <citation type="submission" date="2018-01" db="EMBL/GenBank/DDBJ databases">
        <title>Draft genome sequence of Sphaerisporangium sp. 7K107.</title>
        <authorList>
            <person name="Sahin N."/>
            <person name="Saygin H."/>
            <person name="Ay H."/>
        </authorList>
    </citation>
    <scope>NUCLEOTIDE SEQUENCE [LARGE SCALE GENOMIC DNA]</scope>
    <source>
        <strain evidence="6 7">7K107</strain>
    </source>
</reference>
<evidence type="ECO:0000259" key="5">
    <source>
        <dbReference type="Pfam" id="PF06803"/>
    </source>
</evidence>
<keyword evidence="7" id="KW-1185">Reference proteome</keyword>
<evidence type="ECO:0000313" key="6">
    <source>
        <dbReference type="EMBL" id="PZG50400.1"/>
    </source>
</evidence>
<protein>
    <recommendedName>
        <fullName evidence="5">DUF1232 domain-containing protein</fullName>
    </recommendedName>
</protein>
<dbReference type="InterPro" id="IPR010652">
    <property type="entry name" value="DUF1232"/>
</dbReference>
<comment type="caution">
    <text evidence="6">The sequence shown here is derived from an EMBL/GenBank/DDBJ whole genome shotgun (WGS) entry which is preliminary data.</text>
</comment>
<keyword evidence="2" id="KW-0812">Transmembrane</keyword>
<evidence type="ECO:0000256" key="1">
    <source>
        <dbReference type="ARBA" id="ARBA00004127"/>
    </source>
</evidence>
<dbReference type="Pfam" id="PF06803">
    <property type="entry name" value="DUF1232"/>
    <property type="match status" value="1"/>
</dbReference>
<evidence type="ECO:0000256" key="4">
    <source>
        <dbReference type="ARBA" id="ARBA00023136"/>
    </source>
</evidence>
<comment type="subcellular location">
    <subcellularLocation>
        <location evidence="1">Endomembrane system</location>
        <topology evidence="1">Multi-pass membrane protein</topology>
    </subcellularLocation>
</comment>
<dbReference type="AlphaFoldDB" id="A0A2W2HJ25"/>
<gene>
    <name evidence="6" type="ORF">C1I98_10550</name>
</gene>
<dbReference type="GO" id="GO:0012505">
    <property type="term" value="C:endomembrane system"/>
    <property type="evidence" value="ECO:0007669"/>
    <property type="project" value="UniProtKB-SubCell"/>
</dbReference>
<dbReference type="Proteomes" id="UP000248544">
    <property type="component" value="Unassembled WGS sequence"/>
</dbReference>
<evidence type="ECO:0000313" key="7">
    <source>
        <dbReference type="Proteomes" id="UP000248544"/>
    </source>
</evidence>
<evidence type="ECO:0000256" key="2">
    <source>
        <dbReference type="ARBA" id="ARBA00022692"/>
    </source>
</evidence>
<accession>A0A2W2HJ25</accession>
<keyword evidence="4" id="KW-0472">Membrane</keyword>
<dbReference type="EMBL" id="POUA01000061">
    <property type="protein sequence ID" value="PZG50400.1"/>
    <property type="molecule type" value="Genomic_DNA"/>
</dbReference>
<organism evidence="6 7">
    <name type="scientific">Spongiactinospora gelatinilytica</name>
    <dbReference type="NCBI Taxonomy" id="2666298"/>
    <lineage>
        <taxon>Bacteria</taxon>
        <taxon>Bacillati</taxon>
        <taxon>Actinomycetota</taxon>
        <taxon>Actinomycetes</taxon>
        <taxon>Streptosporangiales</taxon>
        <taxon>Streptosporangiaceae</taxon>
        <taxon>Spongiactinospora</taxon>
    </lineage>
</organism>
<proteinExistence type="predicted"/>
<feature type="domain" description="DUF1232" evidence="5">
    <location>
        <begin position="52"/>
        <end position="87"/>
    </location>
</feature>
<evidence type="ECO:0000256" key="3">
    <source>
        <dbReference type="ARBA" id="ARBA00022989"/>
    </source>
</evidence>
<name>A0A2W2HJ25_9ACTN</name>